<dbReference type="GO" id="GO:0005829">
    <property type="term" value="C:cytosol"/>
    <property type="evidence" value="ECO:0007669"/>
    <property type="project" value="TreeGrafter"/>
</dbReference>
<reference evidence="4" key="2">
    <citation type="journal article" date="2012" name="PLoS ONE">
        <title>A Deeply Branching Thermophilic Bacterium with an Ancient Acetyl-CoA Pathway Dominates a Subsurface Ecosystem.</title>
        <authorList>
            <person name="Takami H."/>
            <person name="Noguchi H."/>
            <person name="Takaki Y."/>
            <person name="Uchiyama I."/>
            <person name="Toyoda A."/>
            <person name="Nishi S."/>
            <person name="Chee G.-J."/>
            <person name="Arai W."/>
            <person name="Nunoura T."/>
            <person name="Itoh T."/>
            <person name="Hattori M."/>
            <person name="Takai K."/>
        </authorList>
    </citation>
    <scope>NUCLEOTIDE SEQUENCE</scope>
</reference>
<dbReference type="NCBIfam" id="NF003843">
    <property type="entry name" value="PRK05422.1"/>
    <property type="match status" value="1"/>
</dbReference>
<dbReference type="InterPro" id="IPR020081">
    <property type="entry name" value="SsrA-bd_prot_CS"/>
</dbReference>
<dbReference type="PANTHER" id="PTHR30308:SF2">
    <property type="entry name" value="SSRA-BINDING PROTEIN"/>
    <property type="match status" value="1"/>
</dbReference>
<dbReference type="InterPro" id="IPR023620">
    <property type="entry name" value="SmpB"/>
</dbReference>
<dbReference type="SUPFAM" id="SSF74982">
    <property type="entry name" value="Small protein B (SmpB)"/>
    <property type="match status" value="1"/>
</dbReference>
<dbReference type="GO" id="GO:0070929">
    <property type="term" value="P:trans-translation"/>
    <property type="evidence" value="ECO:0007669"/>
    <property type="project" value="UniProtKB-UniRule"/>
</dbReference>
<proteinExistence type="inferred from homology"/>
<comment type="subcellular location">
    <subcellularLocation>
        <location evidence="3">Cytoplasm</location>
    </subcellularLocation>
    <text evidence="3">The tmRNA-SmpB complex associates with stalled 70S ribosomes.</text>
</comment>
<reference evidence="4" key="1">
    <citation type="journal article" date="2005" name="Environ. Microbiol.">
        <title>Genetic and functional properties of uncultivated thermophilic crenarchaeotes from a subsurface gold mine as revealed by analysis of genome fragments.</title>
        <authorList>
            <person name="Nunoura T."/>
            <person name="Hirayama H."/>
            <person name="Takami H."/>
            <person name="Oida H."/>
            <person name="Nishi S."/>
            <person name="Shimamura S."/>
            <person name="Suzuki Y."/>
            <person name="Inagaki F."/>
            <person name="Takai K."/>
            <person name="Nealson K.H."/>
            <person name="Horikoshi K."/>
        </authorList>
    </citation>
    <scope>NUCLEOTIDE SEQUENCE</scope>
</reference>
<dbReference type="CDD" id="cd09294">
    <property type="entry name" value="SmpB"/>
    <property type="match status" value="1"/>
</dbReference>
<comment type="function">
    <text evidence="3">Required for rescue of stalled ribosomes mediated by trans-translation. Binds to transfer-messenger RNA (tmRNA), required for stable association of tmRNA with ribosomes. tmRNA and SmpB together mimic tRNA shape, replacing the anticodon stem-loop with SmpB. tmRNA is encoded by the ssrA gene; the 2 termini fold to resemble tRNA(Ala) and it encodes a 'tag peptide', a short internal open reading frame. During trans-translation Ala-aminoacylated tmRNA acts like a tRNA, entering the A-site of stalled ribosomes, displacing the stalled mRNA. The ribosome then switches to translate the ORF on the tmRNA; the nascent peptide is terminated with the 'tag peptide' encoded by the tmRNA and targeted for degradation. The ribosome is freed to recommence translation, which seems to be the essential function of trans-translation.</text>
</comment>
<dbReference type="PANTHER" id="PTHR30308">
    <property type="entry name" value="TMRNA-BINDING COMPONENT OF TRANS-TRANSLATION TAGGING COMPLEX"/>
    <property type="match status" value="1"/>
</dbReference>
<keyword evidence="1 3" id="KW-0963">Cytoplasm</keyword>
<evidence type="ECO:0000256" key="3">
    <source>
        <dbReference type="HAMAP-Rule" id="MF_00023"/>
    </source>
</evidence>
<evidence type="ECO:0000313" key="4">
    <source>
        <dbReference type="EMBL" id="BAL54794.1"/>
    </source>
</evidence>
<dbReference type="InterPro" id="IPR000037">
    <property type="entry name" value="SsrA-bd_prot"/>
</dbReference>
<dbReference type="GO" id="GO:0003723">
    <property type="term" value="F:RNA binding"/>
    <property type="evidence" value="ECO:0007669"/>
    <property type="project" value="UniProtKB-UniRule"/>
</dbReference>
<dbReference type="GO" id="GO:0070930">
    <property type="term" value="P:trans-translation-dependent protein tagging"/>
    <property type="evidence" value="ECO:0007669"/>
    <property type="project" value="TreeGrafter"/>
</dbReference>
<dbReference type="Pfam" id="PF01668">
    <property type="entry name" value="SmpB"/>
    <property type="match status" value="1"/>
</dbReference>
<organism evidence="4">
    <name type="scientific">uncultured Acetothermia bacterium</name>
    <dbReference type="NCBI Taxonomy" id="236499"/>
    <lineage>
        <taxon>Bacteria</taxon>
        <taxon>Candidatus Bipolaricaulota</taxon>
        <taxon>environmental samples</taxon>
    </lineage>
</organism>
<dbReference type="AlphaFoldDB" id="H5SF58"/>
<evidence type="ECO:0000256" key="2">
    <source>
        <dbReference type="ARBA" id="ARBA00022884"/>
    </source>
</evidence>
<comment type="similarity">
    <text evidence="3">Belongs to the SmpB family.</text>
</comment>
<accession>H5SF58</accession>
<sequence length="151" mass="17529">MSMSERVAATNRKARHEYHIEETIEAGIELKGTEVKSIRRGSVSLQDGFALIRNGEVFLMNVYIAPYQEGNRYNPDPLRKRKLLLKKQEIVRLQSKVKEKGYTLIPLRIYFKNGWAKVELALAKGLAKYDKREKIKKREADRELRRALKGA</sequence>
<keyword evidence="2 3" id="KW-0694">RNA-binding</keyword>
<dbReference type="NCBIfam" id="TIGR00086">
    <property type="entry name" value="smpB"/>
    <property type="match status" value="1"/>
</dbReference>
<name>H5SF58_9BACT</name>
<protein>
    <recommendedName>
        <fullName evidence="3">SsrA-binding protein</fullName>
    </recommendedName>
    <alternativeName>
        <fullName evidence="3">Small protein B</fullName>
    </alternativeName>
</protein>
<dbReference type="EMBL" id="AP011700">
    <property type="protein sequence ID" value="BAL54794.1"/>
    <property type="molecule type" value="Genomic_DNA"/>
</dbReference>
<dbReference type="HAMAP" id="MF_00023">
    <property type="entry name" value="SmpB"/>
    <property type="match status" value="1"/>
</dbReference>
<evidence type="ECO:0000256" key="1">
    <source>
        <dbReference type="ARBA" id="ARBA00022490"/>
    </source>
</evidence>
<gene>
    <name evidence="3" type="primary">smpB</name>
    <name evidence="4" type="ORF">HGMM_F20D08C15</name>
</gene>
<dbReference type="PROSITE" id="PS01317">
    <property type="entry name" value="SSRP"/>
    <property type="match status" value="1"/>
</dbReference>
<dbReference type="Gene3D" id="2.40.280.10">
    <property type="match status" value="1"/>
</dbReference>